<keyword evidence="2 5" id="KW-0101">Branched-chain amino acid catabolism</keyword>
<name>A0ABS0XYX2_9HYPH</name>
<dbReference type="InterPro" id="IPR006115">
    <property type="entry name" value="6PGDH_NADP-bd"/>
</dbReference>
<evidence type="ECO:0000256" key="3">
    <source>
        <dbReference type="ARBA" id="ARBA00023002"/>
    </source>
</evidence>
<dbReference type="PIRSF" id="PIRSF000103">
    <property type="entry name" value="HIBADH"/>
    <property type="match status" value="1"/>
</dbReference>
<dbReference type="EMBL" id="JAELXT010000005">
    <property type="protein sequence ID" value="MBJ6125242.1"/>
    <property type="molecule type" value="Genomic_DNA"/>
</dbReference>
<dbReference type="PROSITE" id="PS00895">
    <property type="entry name" value="3_HYDROXYISOBUT_DH"/>
    <property type="match status" value="1"/>
</dbReference>
<feature type="domain" description="3-hydroxyisobutyrate dehydrogenase-like NAD-binding" evidence="7">
    <location>
        <begin position="164"/>
        <end position="290"/>
    </location>
</feature>
<dbReference type="SUPFAM" id="SSF48179">
    <property type="entry name" value="6-phosphogluconate dehydrogenase C-terminal domain-like"/>
    <property type="match status" value="1"/>
</dbReference>
<dbReference type="Gene3D" id="3.40.50.720">
    <property type="entry name" value="NAD(P)-binding Rossmann-like Domain"/>
    <property type="match status" value="1"/>
</dbReference>
<accession>A0ABS0XYX2</accession>
<dbReference type="Pfam" id="PF03446">
    <property type="entry name" value="NAD_binding_2"/>
    <property type="match status" value="1"/>
</dbReference>
<dbReference type="RefSeq" id="WP_199047937.1">
    <property type="nucleotide sequence ID" value="NZ_JAELXT010000005.1"/>
</dbReference>
<comment type="similarity">
    <text evidence="1 5">Belongs to the HIBADH-related family.</text>
</comment>
<protein>
    <recommendedName>
        <fullName evidence="5">3-hydroxyisobutyrate dehydrogenase</fullName>
        <shortName evidence="5">HIBADH</shortName>
        <ecNumber evidence="5">1.1.1.31</ecNumber>
    </recommendedName>
</protein>
<dbReference type="NCBIfam" id="TIGR01692">
    <property type="entry name" value="HIBADH"/>
    <property type="match status" value="1"/>
</dbReference>
<evidence type="ECO:0000259" key="6">
    <source>
        <dbReference type="Pfam" id="PF03446"/>
    </source>
</evidence>
<evidence type="ECO:0000256" key="2">
    <source>
        <dbReference type="ARBA" id="ARBA00022456"/>
    </source>
</evidence>
<dbReference type="InterPro" id="IPR011548">
    <property type="entry name" value="HIBADH"/>
</dbReference>
<dbReference type="Proteomes" id="UP000620670">
    <property type="component" value="Unassembled WGS sequence"/>
</dbReference>
<comment type="caution">
    <text evidence="8">The sequence shown here is derived from an EMBL/GenBank/DDBJ whole genome shotgun (WGS) entry which is preliminary data.</text>
</comment>
<dbReference type="InterPro" id="IPR002204">
    <property type="entry name" value="3-OH-isobutyrate_DH-rel_CS"/>
</dbReference>
<evidence type="ECO:0000256" key="1">
    <source>
        <dbReference type="ARBA" id="ARBA00009080"/>
    </source>
</evidence>
<dbReference type="InterPro" id="IPR013328">
    <property type="entry name" value="6PGD_dom2"/>
</dbReference>
<dbReference type="InterPro" id="IPR036291">
    <property type="entry name" value="NAD(P)-bd_dom_sf"/>
</dbReference>
<dbReference type="PANTHER" id="PTHR22981:SF7">
    <property type="entry name" value="3-HYDROXYISOBUTYRATE DEHYDROGENASE, MITOCHONDRIAL"/>
    <property type="match status" value="1"/>
</dbReference>
<keyword evidence="3 5" id="KW-0560">Oxidoreductase</keyword>
<evidence type="ECO:0000256" key="4">
    <source>
        <dbReference type="ARBA" id="ARBA00023027"/>
    </source>
</evidence>
<gene>
    <name evidence="8" type="primary">mmsB</name>
    <name evidence="8" type="ORF">JAO75_07450</name>
</gene>
<evidence type="ECO:0000313" key="8">
    <source>
        <dbReference type="EMBL" id="MBJ6125242.1"/>
    </source>
</evidence>
<evidence type="ECO:0000313" key="9">
    <source>
        <dbReference type="Proteomes" id="UP000620670"/>
    </source>
</evidence>
<organism evidence="8 9">
    <name type="scientific">Microvirga splendida</name>
    <dbReference type="NCBI Taxonomy" id="2795727"/>
    <lineage>
        <taxon>Bacteria</taxon>
        <taxon>Pseudomonadati</taxon>
        <taxon>Pseudomonadota</taxon>
        <taxon>Alphaproteobacteria</taxon>
        <taxon>Hyphomicrobiales</taxon>
        <taxon>Methylobacteriaceae</taxon>
        <taxon>Microvirga</taxon>
    </lineage>
</organism>
<dbReference type="PANTHER" id="PTHR22981">
    <property type="entry name" value="3-HYDROXYISOBUTYRATE DEHYDROGENASE-RELATED"/>
    <property type="match status" value="1"/>
</dbReference>
<evidence type="ECO:0000259" key="7">
    <source>
        <dbReference type="Pfam" id="PF14833"/>
    </source>
</evidence>
<comment type="catalytic activity">
    <reaction evidence="5">
        <text>3-hydroxy-2-methylpropanoate + NAD(+) = 2-methyl-3-oxopropanoate + NADH + H(+)</text>
        <dbReference type="Rhea" id="RHEA:17681"/>
        <dbReference type="ChEBI" id="CHEBI:11805"/>
        <dbReference type="ChEBI" id="CHEBI:15378"/>
        <dbReference type="ChEBI" id="CHEBI:57540"/>
        <dbReference type="ChEBI" id="CHEBI:57700"/>
        <dbReference type="ChEBI" id="CHEBI:57945"/>
        <dbReference type="EC" id="1.1.1.31"/>
    </reaction>
</comment>
<proteinExistence type="inferred from homology"/>
<dbReference type="EC" id="1.1.1.31" evidence="5"/>
<feature type="domain" description="6-phosphogluconate dehydrogenase NADP-binding" evidence="6">
    <location>
        <begin position="3"/>
        <end position="161"/>
    </location>
</feature>
<keyword evidence="4 5" id="KW-0520">NAD</keyword>
<reference evidence="9" key="1">
    <citation type="submission" date="2020-12" db="EMBL/GenBank/DDBJ databases">
        <title>Hymenobacter sp.</title>
        <authorList>
            <person name="Kim M.K."/>
        </authorList>
    </citation>
    <scope>NUCLEOTIDE SEQUENCE [LARGE SCALE GENOMIC DNA]</scope>
    <source>
        <strain evidence="9">BT325</strain>
    </source>
</reference>
<dbReference type="GO" id="GO:0008442">
    <property type="term" value="F:3-hydroxyisobutyrate dehydrogenase activity"/>
    <property type="evidence" value="ECO:0007669"/>
    <property type="project" value="UniProtKB-EC"/>
</dbReference>
<dbReference type="InterPro" id="IPR008927">
    <property type="entry name" value="6-PGluconate_DH-like_C_sf"/>
</dbReference>
<keyword evidence="9" id="KW-1185">Reference proteome</keyword>
<dbReference type="Gene3D" id="1.10.1040.10">
    <property type="entry name" value="N-(1-d-carboxylethyl)-l-norvaline Dehydrogenase, domain 2"/>
    <property type="match status" value="1"/>
</dbReference>
<dbReference type="InterPro" id="IPR029154">
    <property type="entry name" value="HIBADH-like_NADP-bd"/>
</dbReference>
<dbReference type="Pfam" id="PF14833">
    <property type="entry name" value="NAD_binding_11"/>
    <property type="match status" value="1"/>
</dbReference>
<evidence type="ECO:0000256" key="5">
    <source>
        <dbReference type="RuleBase" id="RU910714"/>
    </source>
</evidence>
<dbReference type="InterPro" id="IPR015815">
    <property type="entry name" value="HIBADH-related"/>
</dbReference>
<dbReference type="SUPFAM" id="SSF51735">
    <property type="entry name" value="NAD(P)-binding Rossmann-fold domains"/>
    <property type="match status" value="1"/>
</dbReference>
<comment type="pathway">
    <text evidence="5">Amino-acid degradation; L-valine degradation.</text>
</comment>
<sequence>MTSIAFIGLGNMGGPMAANLVKAGHSVTGFDLSSASCDQAKSDGVNIAGSTADAVRDAEIVITMLPAGKHVLSVWSDILPSVKDGTLLIDCSTIDVESARKAHGLAQEQNRNLTSLDAPVSGGVGGAKGATLTFMAGGSKEAFDRAEPVLSRMGKKVVHCGEAGSGQAAKICNNMILGISMIGVSEAFVLAEKLGLSHQALFDVASTSSGQCWSLTTYCPVPGPVPTSPANNDYKPGFAAALMLKDLKLAQEAALASGASTPLGAEAAKLYAIFADAGHDGDDFSGIVNFIREQKG</sequence>